<feature type="compositionally biased region" description="Polar residues" evidence="5">
    <location>
        <begin position="10"/>
        <end position="20"/>
    </location>
</feature>
<comment type="caution">
    <text evidence="7">The sequence shown here is derived from an EMBL/GenBank/DDBJ whole genome shotgun (WGS) entry which is preliminary data.</text>
</comment>
<feature type="transmembrane region" description="Helical" evidence="6">
    <location>
        <begin position="84"/>
        <end position="102"/>
    </location>
</feature>
<evidence type="ECO:0000256" key="5">
    <source>
        <dbReference type="SAM" id="MobiDB-lite"/>
    </source>
</evidence>
<dbReference type="PANTHER" id="PTHR30520:SF2">
    <property type="entry name" value="INNER MEMBRANE PROTEIN YFDC"/>
    <property type="match status" value="1"/>
</dbReference>
<feature type="transmembrane region" description="Helical" evidence="6">
    <location>
        <begin position="249"/>
        <end position="268"/>
    </location>
</feature>
<comment type="subcellular location">
    <subcellularLocation>
        <location evidence="1">Membrane</location>
        <topology evidence="1">Multi-pass membrane protein</topology>
    </subcellularLocation>
</comment>
<organism evidence="7 8">
    <name type="scientific">Gallaecimonas pentaromativorans</name>
    <dbReference type="NCBI Taxonomy" id="584787"/>
    <lineage>
        <taxon>Bacteria</taxon>
        <taxon>Pseudomonadati</taxon>
        <taxon>Pseudomonadota</taxon>
        <taxon>Gammaproteobacteria</taxon>
        <taxon>Enterobacterales</taxon>
        <taxon>Gallaecimonadaceae</taxon>
        <taxon>Gallaecimonas</taxon>
    </lineage>
</organism>
<dbReference type="Proteomes" id="UP000268033">
    <property type="component" value="Unassembled WGS sequence"/>
</dbReference>
<dbReference type="GO" id="GO:0005886">
    <property type="term" value="C:plasma membrane"/>
    <property type="evidence" value="ECO:0007669"/>
    <property type="project" value="TreeGrafter"/>
</dbReference>
<dbReference type="OrthoDB" id="261587at2"/>
<dbReference type="RefSeq" id="WP_050658853.1">
    <property type="nucleotide sequence ID" value="NZ_JBLXAC010000018.1"/>
</dbReference>
<evidence type="ECO:0000256" key="2">
    <source>
        <dbReference type="ARBA" id="ARBA00022692"/>
    </source>
</evidence>
<protein>
    <submittedName>
        <fullName evidence="7">Formate/nitrite transporter FocA (FNT family)</fullName>
    </submittedName>
</protein>
<evidence type="ECO:0000313" key="8">
    <source>
        <dbReference type="Proteomes" id="UP000268033"/>
    </source>
</evidence>
<evidence type="ECO:0000256" key="6">
    <source>
        <dbReference type="SAM" id="Phobius"/>
    </source>
</evidence>
<feature type="transmembrane region" description="Helical" evidence="6">
    <location>
        <begin position="52"/>
        <end position="78"/>
    </location>
</feature>
<sequence length="285" mass="31068">MTDSEKAVSDNGSGLSQQDQYRARKQLPPAAPVLHETIRLLGEEELNRNLSALWWSALAAGLSMGFSLMARGLLQAYLPEGNGFYLVECAGYSVGFVIVILARQQLFTENTITAVLPFMSSASWQKFGCLLRLWLIVMLGNLAGVALYAYGLGRMELFEPKVLHAFSAIGEEVMHNSPWQMFSKGIMAGWLIAMMVWMNAASSARLMVVLIMTYLISIGGFTHIIVGSAEVLYLVFHGQASLASYVVDFALPTLAGNIVGGSLIFALISHAQVRGDEQLNVEKSP</sequence>
<keyword evidence="3 6" id="KW-1133">Transmembrane helix</keyword>
<evidence type="ECO:0000256" key="1">
    <source>
        <dbReference type="ARBA" id="ARBA00004141"/>
    </source>
</evidence>
<dbReference type="Gene3D" id="1.20.1080.10">
    <property type="entry name" value="Glycerol uptake facilitator protein"/>
    <property type="match status" value="1"/>
</dbReference>
<accession>A0A3N1PBL9</accession>
<dbReference type="EMBL" id="RJUL01000011">
    <property type="protein sequence ID" value="ROQ22036.1"/>
    <property type="molecule type" value="Genomic_DNA"/>
</dbReference>
<feature type="region of interest" description="Disordered" evidence="5">
    <location>
        <begin position="1"/>
        <end position="21"/>
    </location>
</feature>
<feature type="transmembrane region" description="Helical" evidence="6">
    <location>
        <begin position="181"/>
        <end position="200"/>
    </location>
</feature>
<reference evidence="7 8" key="1">
    <citation type="submission" date="2018-11" db="EMBL/GenBank/DDBJ databases">
        <title>Genomic Encyclopedia of Type Strains, Phase IV (KMG-IV): sequencing the most valuable type-strain genomes for metagenomic binning, comparative biology and taxonomic classification.</title>
        <authorList>
            <person name="Goeker M."/>
        </authorList>
    </citation>
    <scope>NUCLEOTIDE SEQUENCE [LARGE SCALE GENOMIC DNA]</scope>
    <source>
        <strain evidence="7 8">DSM 21945</strain>
    </source>
</reference>
<dbReference type="AlphaFoldDB" id="A0A3N1PBL9"/>
<feature type="transmembrane region" description="Helical" evidence="6">
    <location>
        <begin position="129"/>
        <end position="150"/>
    </location>
</feature>
<dbReference type="STRING" id="584787.GCA_001247655_03375"/>
<dbReference type="PANTHER" id="PTHR30520">
    <property type="entry name" value="FORMATE TRANSPORTER-RELATED"/>
    <property type="match status" value="1"/>
</dbReference>
<keyword evidence="2 6" id="KW-0812">Transmembrane</keyword>
<keyword evidence="4 6" id="KW-0472">Membrane</keyword>
<gene>
    <name evidence="7" type="ORF">EDC28_111138</name>
</gene>
<dbReference type="InterPro" id="IPR000292">
    <property type="entry name" value="For/NO2_transpt"/>
</dbReference>
<evidence type="ECO:0000313" key="7">
    <source>
        <dbReference type="EMBL" id="ROQ22036.1"/>
    </source>
</evidence>
<name>A0A3N1PBL9_9GAMM</name>
<dbReference type="InterPro" id="IPR023271">
    <property type="entry name" value="Aquaporin-like"/>
</dbReference>
<dbReference type="GO" id="GO:0015499">
    <property type="term" value="F:formate transmembrane transporter activity"/>
    <property type="evidence" value="ECO:0007669"/>
    <property type="project" value="TreeGrafter"/>
</dbReference>
<keyword evidence="8" id="KW-1185">Reference proteome</keyword>
<dbReference type="Pfam" id="PF01226">
    <property type="entry name" value="Form_Nir_trans"/>
    <property type="match status" value="1"/>
</dbReference>
<proteinExistence type="predicted"/>
<evidence type="ECO:0000256" key="4">
    <source>
        <dbReference type="ARBA" id="ARBA00023136"/>
    </source>
</evidence>
<feature type="transmembrane region" description="Helical" evidence="6">
    <location>
        <begin position="207"/>
        <end position="229"/>
    </location>
</feature>
<evidence type="ECO:0000256" key="3">
    <source>
        <dbReference type="ARBA" id="ARBA00022989"/>
    </source>
</evidence>